<reference evidence="2 3" key="2">
    <citation type="journal article" date="2011" name="J. Antibiot.">
        <title>Furaquinocins I and J: novel polyketide isoprenoid hybrid compounds from Streptomyces reveromyceticus SN-593.</title>
        <authorList>
            <person name="Panthee S."/>
            <person name="Takahashi S."/>
            <person name="Takagi H."/>
            <person name="Nogawa T."/>
            <person name="Oowada E."/>
            <person name="Uramoto M."/>
            <person name="Osada H."/>
        </authorList>
    </citation>
    <scope>NUCLEOTIDE SEQUENCE [LARGE SCALE GENOMIC DNA]</scope>
    <source>
        <strain evidence="2 3">SN-593</strain>
    </source>
</reference>
<dbReference type="RefSeq" id="WP_202237257.1">
    <property type="nucleotide sequence ID" value="NZ_AP018365.1"/>
</dbReference>
<name>A0A7U3UYS6_9ACTN</name>
<organism evidence="2 3">
    <name type="scientific">Actinacidiphila reveromycinica</name>
    <dbReference type="NCBI Taxonomy" id="659352"/>
    <lineage>
        <taxon>Bacteria</taxon>
        <taxon>Bacillati</taxon>
        <taxon>Actinomycetota</taxon>
        <taxon>Actinomycetes</taxon>
        <taxon>Kitasatosporales</taxon>
        <taxon>Streptomycetaceae</taxon>
        <taxon>Actinacidiphila</taxon>
    </lineage>
</organism>
<dbReference type="Pfam" id="PF13577">
    <property type="entry name" value="SnoaL_4"/>
    <property type="match status" value="1"/>
</dbReference>
<evidence type="ECO:0000259" key="1">
    <source>
        <dbReference type="Pfam" id="PF13577"/>
    </source>
</evidence>
<protein>
    <recommendedName>
        <fullName evidence="1">SnoaL-like domain-containing protein</fullName>
    </recommendedName>
</protein>
<dbReference type="SUPFAM" id="SSF54427">
    <property type="entry name" value="NTF2-like"/>
    <property type="match status" value="1"/>
</dbReference>
<keyword evidence="3" id="KW-1185">Reference proteome</keyword>
<accession>A0A7U3UYS6</accession>
<sequence>MGTLETTVLTAEDRLAIHQLLAEYSVYEDSGAAQEWAALFTSDGRFVSKAGKETVGREALAAFATERWKRPEVRRWVHWVNNVTIKPVPEGAEAFSYAMVVEKSEDGTFSIVNVQAKRDTLRVEDGAWRFHVRRVEVLQAS</sequence>
<dbReference type="AlphaFoldDB" id="A0A7U3UYS6"/>
<dbReference type="Gene3D" id="3.10.450.50">
    <property type="match status" value="1"/>
</dbReference>
<evidence type="ECO:0000313" key="3">
    <source>
        <dbReference type="Proteomes" id="UP000595703"/>
    </source>
</evidence>
<evidence type="ECO:0000313" key="2">
    <source>
        <dbReference type="EMBL" id="BBB01349.1"/>
    </source>
</evidence>
<reference evidence="2 3" key="1">
    <citation type="journal article" date="2010" name="J. Bacteriol.">
        <title>Biochemical characterization of a novel indole prenyltransferase from Streptomyces sp. SN-593.</title>
        <authorList>
            <person name="Takahashi S."/>
            <person name="Takagi H."/>
            <person name="Toyoda A."/>
            <person name="Uramoto M."/>
            <person name="Nogawa T."/>
            <person name="Ueki M."/>
            <person name="Sakaki Y."/>
            <person name="Osada H."/>
        </authorList>
    </citation>
    <scope>NUCLEOTIDE SEQUENCE [LARGE SCALE GENOMIC DNA]</scope>
    <source>
        <strain evidence="2 3">SN-593</strain>
    </source>
</reference>
<dbReference type="InterPro" id="IPR037401">
    <property type="entry name" value="SnoaL-like"/>
</dbReference>
<reference evidence="2 3" key="3">
    <citation type="journal article" date="2011" name="Nat. Chem. Biol.">
        <title>Reveromycin A biosynthesis uses RevG and RevJ for stereospecific spiroacetal formation.</title>
        <authorList>
            <person name="Takahashi S."/>
            <person name="Toyoda A."/>
            <person name="Sekiyama Y."/>
            <person name="Takagi H."/>
            <person name="Nogawa T."/>
            <person name="Uramoto M."/>
            <person name="Suzuki R."/>
            <person name="Koshino H."/>
            <person name="Kumano T."/>
            <person name="Panthee S."/>
            <person name="Dairi T."/>
            <person name="Ishikawa J."/>
            <person name="Ikeda H."/>
            <person name="Sakaki Y."/>
            <person name="Osada H."/>
        </authorList>
    </citation>
    <scope>NUCLEOTIDE SEQUENCE [LARGE SCALE GENOMIC DNA]</scope>
    <source>
        <strain evidence="2 3">SN-593</strain>
    </source>
</reference>
<dbReference type="Proteomes" id="UP000595703">
    <property type="component" value="Chromosome"/>
</dbReference>
<gene>
    <name evidence="2" type="ORF">RVR_8718</name>
</gene>
<dbReference type="EMBL" id="AP018365">
    <property type="protein sequence ID" value="BBB01349.1"/>
    <property type="molecule type" value="Genomic_DNA"/>
</dbReference>
<dbReference type="InterPro" id="IPR032710">
    <property type="entry name" value="NTF2-like_dom_sf"/>
</dbReference>
<reference evidence="2 3" key="4">
    <citation type="journal article" date="2020" name="Sci. Rep.">
        <title>beta-carboline chemical signals induce reveromycin production through a LuxR family regulator in Streptomyces sp. SN-593.</title>
        <authorList>
            <person name="Panthee S."/>
            <person name="Kito N."/>
            <person name="Hayashi T."/>
            <person name="Shimizu T."/>
            <person name="Ishikawa J."/>
            <person name="Hamamoto H."/>
            <person name="Osada H."/>
            <person name="Takahashi S."/>
        </authorList>
    </citation>
    <scope>NUCLEOTIDE SEQUENCE [LARGE SCALE GENOMIC DNA]</scope>
    <source>
        <strain evidence="2 3">SN-593</strain>
    </source>
</reference>
<proteinExistence type="predicted"/>
<dbReference type="KEGG" id="arev:RVR_8718"/>
<feature type="domain" description="SnoaL-like" evidence="1">
    <location>
        <begin position="10"/>
        <end position="134"/>
    </location>
</feature>